<keyword evidence="4" id="KW-1185">Reference proteome</keyword>
<name>A0ABQ4GPC9_9ACTN</name>
<dbReference type="InterPro" id="IPR051199">
    <property type="entry name" value="LPS_LOS_Heptosyltrfase"/>
</dbReference>
<dbReference type="SUPFAM" id="SSF53756">
    <property type="entry name" value="UDP-Glycosyltransferase/glycogen phosphorylase"/>
    <property type="match status" value="1"/>
</dbReference>
<sequence>MEHPAALAGPPVPWRRLARVLAIRPDNLGDVVMAGPALRALRRAAPRARLDLLAAPAGAAVAGLLPEVDGVLTASVSWQKTGGEDVPVTDDLDLVERIGWGGYEAVVILTSFSQAPWPAAYLCRLAGVPVRVGMSKEFGGVGLTHWVPSPPDETHQVDRALHLLERVGVPPVEGRLRVRVPAEAARTARRLLGAGSGGDGHGDGRGRRPCALILPGASCSARRYPADRFARVAGLLTAAGLRVLVAGTAREAPLVEATGAGVPGAVLLPGRVDVPVLAALIDAVDVVVCNNSGGAHLAGALGTPVVVLFAGTEQVEQYRPRFGPASILTVPTACSPCRQFACPFALDCLDIPPEQVAAEALRLADERGGPWWRTPAGTRDAR</sequence>
<organism evidence="3 4">
    <name type="scientific">Microbispora siamensis</name>
    <dbReference type="NCBI Taxonomy" id="564413"/>
    <lineage>
        <taxon>Bacteria</taxon>
        <taxon>Bacillati</taxon>
        <taxon>Actinomycetota</taxon>
        <taxon>Actinomycetes</taxon>
        <taxon>Streptosporangiales</taxon>
        <taxon>Streptosporangiaceae</taxon>
        <taxon>Microbispora</taxon>
    </lineage>
</organism>
<evidence type="ECO:0000313" key="4">
    <source>
        <dbReference type="Proteomes" id="UP000660454"/>
    </source>
</evidence>
<gene>
    <name evidence="3" type="ORF">Msi02_41130</name>
</gene>
<dbReference type="GO" id="GO:0016740">
    <property type="term" value="F:transferase activity"/>
    <property type="evidence" value="ECO:0007669"/>
    <property type="project" value="UniProtKB-KW"/>
</dbReference>
<reference evidence="3 4" key="1">
    <citation type="submission" date="2021-01" db="EMBL/GenBank/DDBJ databases">
        <title>Whole genome shotgun sequence of Microbispora siamensis NBRC 104113.</title>
        <authorList>
            <person name="Komaki H."/>
            <person name="Tamura T."/>
        </authorList>
    </citation>
    <scope>NUCLEOTIDE SEQUENCE [LARGE SCALE GENOMIC DNA]</scope>
    <source>
        <strain evidence="3 4">NBRC 104113</strain>
    </source>
</reference>
<dbReference type="InterPro" id="IPR002201">
    <property type="entry name" value="Glyco_trans_9"/>
</dbReference>
<dbReference type="CDD" id="cd03789">
    <property type="entry name" value="GT9_LPS_heptosyltransferase"/>
    <property type="match status" value="1"/>
</dbReference>
<accession>A0ABQ4GPC9</accession>
<keyword evidence="1" id="KW-0328">Glycosyltransferase</keyword>
<dbReference type="Proteomes" id="UP000660454">
    <property type="component" value="Unassembled WGS sequence"/>
</dbReference>
<dbReference type="PANTHER" id="PTHR30160:SF1">
    <property type="entry name" value="LIPOPOLYSACCHARIDE 1,2-N-ACETYLGLUCOSAMINETRANSFERASE-RELATED"/>
    <property type="match status" value="1"/>
</dbReference>
<dbReference type="EMBL" id="BOOF01000024">
    <property type="protein sequence ID" value="GIH63296.1"/>
    <property type="molecule type" value="Genomic_DNA"/>
</dbReference>
<dbReference type="PANTHER" id="PTHR30160">
    <property type="entry name" value="TETRAACYLDISACCHARIDE 4'-KINASE-RELATED"/>
    <property type="match status" value="1"/>
</dbReference>
<dbReference type="Pfam" id="PF01075">
    <property type="entry name" value="Glyco_transf_9"/>
    <property type="match status" value="1"/>
</dbReference>
<protein>
    <submittedName>
        <fullName evidence="3">Glycosyl transferase</fullName>
    </submittedName>
</protein>
<evidence type="ECO:0000256" key="2">
    <source>
        <dbReference type="ARBA" id="ARBA00022679"/>
    </source>
</evidence>
<keyword evidence="2 3" id="KW-0808">Transferase</keyword>
<proteinExistence type="predicted"/>
<dbReference type="Gene3D" id="3.40.50.2000">
    <property type="entry name" value="Glycogen Phosphorylase B"/>
    <property type="match status" value="2"/>
</dbReference>
<comment type="caution">
    <text evidence="3">The sequence shown here is derived from an EMBL/GenBank/DDBJ whole genome shotgun (WGS) entry which is preliminary data.</text>
</comment>
<dbReference type="RefSeq" id="WP_204049800.1">
    <property type="nucleotide sequence ID" value="NZ_BOOF01000024.1"/>
</dbReference>
<evidence type="ECO:0000313" key="3">
    <source>
        <dbReference type="EMBL" id="GIH63296.1"/>
    </source>
</evidence>
<evidence type="ECO:0000256" key="1">
    <source>
        <dbReference type="ARBA" id="ARBA00022676"/>
    </source>
</evidence>